<dbReference type="Proteomes" id="UP000009011">
    <property type="component" value="Chromosome"/>
</dbReference>
<protein>
    <submittedName>
        <fullName evidence="1">Uncharacterized protein</fullName>
    </submittedName>
</protein>
<evidence type="ECO:0000313" key="2">
    <source>
        <dbReference type="Proteomes" id="UP000009011"/>
    </source>
</evidence>
<proteinExistence type="predicted"/>
<dbReference type="RefSeq" id="WP_014855586.1">
    <property type="nucleotide sequence ID" value="NC_018178.1"/>
</dbReference>
<gene>
    <name evidence="1" type="ordered locus">MROS_0909</name>
</gene>
<keyword evidence="2" id="KW-1185">Reference proteome</keyword>
<name>I6Z4S5_MELRP</name>
<dbReference type="HOGENOM" id="CLU_993239_0_0_10"/>
<evidence type="ECO:0000313" key="1">
    <source>
        <dbReference type="EMBL" id="AFN74150.1"/>
    </source>
</evidence>
<organism evidence="1 2">
    <name type="scientific">Melioribacter roseus (strain DSM 23840 / JCM 17771 / VKM B-2668 / P3M-2)</name>
    <dbReference type="NCBI Taxonomy" id="1191523"/>
    <lineage>
        <taxon>Bacteria</taxon>
        <taxon>Pseudomonadati</taxon>
        <taxon>Ignavibacteriota</taxon>
        <taxon>Ignavibacteria</taxon>
        <taxon>Ignavibacteriales</taxon>
        <taxon>Melioribacteraceae</taxon>
        <taxon>Melioribacter</taxon>
    </lineage>
</organism>
<reference evidence="1 2" key="1">
    <citation type="journal article" date="2013" name="PLoS ONE">
        <title>Genomic analysis of Melioribacter roseus, facultatively anaerobic organotrophic bacterium representing a novel deep lineage within Bacteriodetes/Chlorobi group.</title>
        <authorList>
            <person name="Kadnikov V.V."/>
            <person name="Mardanov A.V."/>
            <person name="Podosokorskaya O.A."/>
            <person name="Gavrilov S.N."/>
            <person name="Kublanov I.V."/>
            <person name="Beletsky A.V."/>
            <person name="Bonch-Osmolovskaya E.A."/>
            <person name="Ravin N.V."/>
        </authorList>
    </citation>
    <scope>NUCLEOTIDE SEQUENCE [LARGE SCALE GENOMIC DNA]</scope>
    <source>
        <strain evidence="2">JCM 17771 / P3M-2</strain>
    </source>
</reference>
<accession>I6Z4S5</accession>
<dbReference type="EMBL" id="CP003557">
    <property type="protein sequence ID" value="AFN74150.1"/>
    <property type="molecule type" value="Genomic_DNA"/>
</dbReference>
<dbReference type="STRING" id="1191523.MROS_0909"/>
<dbReference type="AlphaFoldDB" id="I6Z4S5"/>
<sequence length="280" mass="32497">MKRLISLTLALLLINGCSREKTPGNFLGSEYLFVTSPPANLELSERQKEYLILFKHGFSNDEIINYFKTDKARFNEEINFLFSNNLIKKSDNNFLPAFPVISYDDYNDMLNKLDTLIKDVGTIALDRLEKIESEYNKNKMNRPFKDAAYYVVRDYAVMKNLSDFVIKTEPPARGTARFYAALFEKKIFSSAGLNNKKFFNEDEIKTLERIAKITQKDITEYFEKQTPRLVKYYLSSGFKDQAGFREWLFWCGYAIADKATDLLNKNGYINLPAPVDLVMK</sequence>
<dbReference type="KEGG" id="mro:MROS_0909"/>